<dbReference type="Proteomes" id="UP001158576">
    <property type="component" value="Chromosome 1"/>
</dbReference>
<dbReference type="InterPro" id="IPR008271">
    <property type="entry name" value="Ser/Thr_kinase_AS"/>
</dbReference>
<organism evidence="12 13">
    <name type="scientific">Oikopleura dioica</name>
    <name type="common">Tunicate</name>
    <dbReference type="NCBI Taxonomy" id="34765"/>
    <lineage>
        <taxon>Eukaryota</taxon>
        <taxon>Metazoa</taxon>
        <taxon>Chordata</taxon>
        <taxon>Tunicata</taxon>
        <taxon>Appendicularia</taxon>
        <taxon>Copelata</taxon>
        <taxon>Oikopleuridae</taxon>
        <taxon>Oikopleura</taxon>
    </lineage>
</organism>
<feature type="compositionally biased region" description="Basic and acidic residues" evidence="10">
    <location>
        <begin position="248"/>
        <end position="258"/>
    </location>
</feature>
<evidence type="ECO:0000256" key="6">
    <source>
        <dbReference type="ARBA" id="ARBA00022840"/>
    </source>
</evidence>
<dbReference type="PANTHER" id="PTHR22983">
    <property type="entry name" value="PROTEIN KINASE RELATED"/>
    <property type="match status" value="1"/>
</dbReference>
<dbReference type="Pfam" id="PF00069">
    <property type="entry name" value="Pkinase"/>
    <property type="match status" value="1"/>
</dbReference>
<feature type="region of interest" description="Disordered" evidence="10">
    <location>
        <begin position="246"/>
        <end position="303"/>
    </location>
</feature>
<dbReference type="EC" id="2.7.11.1" evidence="1"/>
<comment type="catalytic activity">
    <reaction evidence="8">
        <text>L-seryl-[protein] + ATP = O-phospho-L-seryl-[protein] + ADP + H(+)</text>
        <dbReference type="Rhea" id="RHEA:17989"/>
        <dbReference type="Rhea" id="RHEA-COMP:9863"/>
        <dbReference type="Rhea" id="RHEA-COMP:11604"/>
        <dbReference type="ChEBI" id="CHEBI:15378"/>
        <dbReference type="ChEBI" id="CHEBI:29999"/>
        <dbReference type="ChEBI" id="CHEBI:30616"/>
        <dbReference type="ChEBI" id="CHEBI:83421"/>
        <dbReference type="ChEBI" id="CHEBI:456216"/>
        <dbReference type="EC" id="2.7.11.1"/>
    </reaction>
</comment>
<accession>A0ABN7SU55</accession>
<evidence type="ECO:0000256" key="2">
    <source>
        <dbReference type="ARBA" id="ARBA00022527"/>
    </source>
</evidence>
<feature type="binding site" evidence="9">
    <location>
        <position position="33"/>
    </location>
    <ligand>
        <name>ATP</name>
        <dbReference type="ChEBI" id="CHEBI:30616"/>
    </ligand>
</feature>
<dbReference type="InterPro" id="IPR016024">
    <property type="entry name" value="ARM-type_fold"/>
</dbReference>
<feature type="domain" description="Protein kinase" evidence="11">
    <location>
        <begin position="4"/>
        <end position="226"/>
    </location>
</feature>
<evidence type="ECO:0000256" key="3">
    <source>
        <dbReference type="ARBA" id="ARBA00022679"/>
    </source>
</evidence>
<keyword evidence="2" id="KW-0723">Serine/threonine-protein kinase</keyword>
<evidence type="ECO:0000256" key="9">
    <source>
        <dbReference type="PROSITE-ProRule" id="PRU10141"/>
    </source>
</evidence>
<keyword evidence="4 9" id="KW-0547">Nucleotide-binding</keyword>
<evidence type="ECO:0000256" key="10">
    <source>
        <dbReference type="SAM" id="MobiDB-lite"/>
    </source>
</evidence>
<name>A0ABN7SU55_OIKDI</name>
<evidence type="ECO:0000259" key="11">
    <source>
        <dbReference type="PROSITE" id="PS50011"/>
    </source>
</evidence>
<proteinExistence type="predicted"/>
<dbReference type="InterPro" id="IPR000719">
    <property type="entry name" value="Prot_kinase_dom"/>
</dbReference>
<evidence type="ECO:0000256" key="1">
    <source>
        <dbReference type="ARBA" id="ARBA00012513"/>
    </source>
</evidence>
<dbReference type="EMBL" id="OU015566">
    <property type="protein sequence ID" value="CAG5104635.1"/>
    <property type="molecule type" value="Genomic_DNA"/>
</dbReference>
<evidence type="ECO:0000256" key="7">
    <source>
        <dbReference type="ARBA" id="ARBA00047899"/>
    </source>
</evidence>
<keyword evidence="3" id="KW-0808">Transferase</keyword>
<sequence>MERYKVLDLIGEGSFGRVYRGRLRYTGQSVALKFISKTGRSEKEINNLKRELEIMKTIKHPNIICMHDSFETENEVVVVMEHAEGELFQVLEDDGKLDEGIIQTIACQLVSALYYLHSNRILHRDMKPQNILIGDAALHGSGTSPGKAVRPHGRSLVARLHSLRALRRAAAFYTTSIFQLVSLIIQEEIHWPGDMSSELTSFLKGILTKDPKKRLGWPHLLNHPFVRQGVKIIGSRSEQPLTEILSDDQLRKKEEQSKRMASAKKPGSKLLAKARAQMEERKKKAERENIPPVAPIPSAGPRESVRTNFSLKASVKESVKLPKIERNSSSITASSIQPVEKELTQISRDFKHEIVDAPKRVRSAKNRAGRSMSRSLQESIADAGTTSRWEELAEMTNPDAVESFTTPVNLLQDGDFVCEFKKRLLECFTHAQNEFPEKEKVNGKELCYVLRTFTNLAVLGAEIDVLRKIELETHLFESVIQRLRFFVQGDKIEENAAVISELFAFSCTFMTSDLGGSSADEDLSRFSTFVNDLHPLLDPFIESCSPNLHKDCDIPAQAVTTLLVICEIYDSTDIQPYLDNLFESFSRRKICAKILNRALSASQSNSDASLYLQCLGVILRLPVHETEQTASSDKEQIADECICEMFSTQAWKHFLKKELNEPSSLRSALNLLYPMMLRSSFPQEGVVAVVGELGLLMKIIAGQEEIEIDLEDEALFEMFEIGFYIMFIAARKEKEVLISSVAGNFLAAEHIEYKDIFRQVMSSPPTPTVGLAALIAAIELEIYLPIQEIRSSCTRCLADLTIIVNRPPRGILDGVVRNLEHSIRSCALSDLISIVTDEPIFTLLWHRAAHLLALHINDGEQKIQWVLFSPSGLCDLISLSMAIFSREPYCCIQYLADSESVLILTIAKLLCQQTQEQIRMASSSASEQILRNCITLLSLVFALDLDDATKAAIQQCYTHFDFLSLILRYFKENNDNLKISEAALGFITRSVLQNPIHSTDIQALLPEYNGEINSAIASSNPVVAADALTLVHQFLLMGKSELALKLVSDPDPTVLKKSLQFGSTNTKLKASLVASQLILKQRGADNLDLYDSVSALSNDADENVRRNATLFLSNLIYFKVPPHFDEVLTNLVRQIDSKNPKLRLQALEALSHIPQHGEEFILKMKKAAVFQRINKLIISEPSPAVLQPLIQRVLRKLCTFTSIRSHLVAIGLLSQLHTLAERNAGASSSDLPRNQKFHAQILRIVQILRP</sequence>
<dbReference type="Gene3D" id="1.25.10.10">
    <property type="entry name" value="Leucine-rich Repeat Variant"/>
    <property type="match status" value="1"/>
</dbReference>
<dbReference type="PANTHER" id="PTHR22983:SF6">
    <property type="entry name" value="SERINE_THREONINE-PROTEIN KINASE 36"/>
    <property type="match status" value="1"/>
</dbReference>
<gene>
    <name evidence="12" type="ORF">OKIOD_LOCUS10173</name>
</gene>
<dbReference type="SUPFAM" id="SSF48371">
    <property type="entry name" value="ARM repeat"/>
    <property type="match status" value="2"/>
</dbReference>
<protein>
    <recommendedName>
        <fullName evidence="1">non-specific serine/threonine protein kinase</fullName>
        <ecNumber evidence="1">2.7.11.1</ecNumber>
    </recommendedName>
</protein>
<dbReference type="SMART" id="SM00220">
    <property type="entry name" value="S_TKc"/>
    <property type="match status" value="1"/>
</dbReference>
<evidence type="ECO:0000256" key="4">
    <source>
        <dbReference type="ARBA" id="ARBA00022741"/>
    </source>
</evidence>
<keyword evidence="6 9" id="KW-0067">ATP-binding</keyword>
<dbReference type="InterPro" id="IPR011009">
    <property type="entry name" value="Kinase-like_dom_sf"/>
</dbReference>
<evidence type="ECO:0000256" key="8">
    <source>
        <dbReference type="ARBA" id="ARBA00048679"/>
    </source>
</evidence>
<reference evidence="12 13" key="1">
    <citation type="submission" date="2021-04" db="EMBL/GenBank/DDBJ databases">
        <authorList>
            <person name="Bliznina A."/>
        </authorList>
    </citation>
    <scope>NUCLEOTIDE SEQUENCE [LARGE SCALE GENOMIC DNA]</scope>
</reference>
<dbReference type="PROSITE" id="PS50011">
    <property type="entry name" value="PROTEIN_KINASE_DOM"/>
    <property type="match status" value="1"/>
</dbReference>
<evidence type="ECO:0000313" key="13">
    <source>
        <dbReference type="Proteomes" id="UP001158576"/>
    </source>
</evidence>
<dbReference type="Gene3D" id="1.10.510.10">
    <property type="entry name" value="Transferase(Phosphotransferase) domain 1"/>
    <property type="match status" value="2"/>
</dbReference>
<comment type="catalytic activity">
    <reaction evidence="7">
        <text>L-threonyl-[protein] + ATP = O-phospho-L-threonyl-[protein] + ADP + H(+)</text>
        <dbReference type="Rhea" id="RHEA:46608"/>
        <dbReference type="Rhea" id="RHEA-COMP:11060"/>
        <dbReference type="Rhea" id="RHEA-COMP:11605"/>
        <dbReference type="ChEBI" id="CHEBI:15378"/>
        <dbReference type="ChEBI" id="CHEBI:30013"/>
        <dbReference type="ChEBI" id="CHEBI:30616"/>
        <dbReference type="ChEBI" id="CHEBI:61977"/>
        <dbReference type="ChEBI" id="CHEBI:456216"/>
        <dbReference type="EC" id="2.7.11.1"/>
    </reaction>
</comment>
<dbReference type="PROSITE" id="PS00107">
    <property type="entry name" value="PROTEIN_KINASE_ATP"/>
    <property type="match status" value="1"/>
</dbReference>
<keyword evidence="13" id="KW-1185">Reference proteome</keyword>
<dbReference type="InterPro" id="IPR017441">
    <property type="entry name" value="Protein_kinase_ATP_BS"/>
</dbReference>
<feature type="compositionally biased region" description="Basic and acidic residues" evidence="10">
    <location>
        <begin position="276"/>
        <end position="289"/>
    </location>
</feature>
<dbReference type="PROSITE" id="PS00108">
    <property type="entry name" value="PROTEIN_KINASE_ST"/>
    <property type="match status" value="1"/>
</dbReference>
<dbReference type="InterPro" id="IPR011989">
    <property type="entry name" value="ARM-like"/>
</dbReference>
<keyword evidence="5" id="KW-0418">Kinase</keyword>
<evidence type="ECO:0000313" key="12">
    <source>
        <dbReference type="EMBL" id="CAG5104635.1"/>
    </source>
</evidence>
<evidence type="ECO:0000256" key="5">
    <source>
        <dbReference type="ARBA" id="ARBA00022777"/>
    </source>
</evidence>
<dbReference type="SUPFAM" id="SSF56112">
    <property type="entry name" value="Protein kinase-like (PK-like)"/>
    <property type="match status" value="1"/>
</dbReference>